<dbReference type="InParanoid" id="M4ECM4"/>
<protein>
    <submittedName>
        <fullName evidence="1">Uncharacterized protein</fullName>
    </submittedName>
</protein>
<name>M4ECM4_BRACM</name>
<reference evidence="1 2" key="2">
    <citation type="journal article" date="2018" name="Hortic Res">
        <title>Improved Brassica rapa reference genome by single-molecule sequencing and chromosome conformation capture technologies.</title>
        <authorList>
            <person name="Zhang L."/>
            <person name="Cai X."/>
            <person name="Wu J."/>
            <person name="Liu M."/>
            <person name="Grob S."/>
            <person name="Cheng F."/>
            <person name="Liang J."/>
            <person name="Cai C."/>
            <person name="Liu Z."/>
            <person name="Liu B."/>
            <person name="Wang F."/>
            <person name="Li S."/>
            <person name="Liu F."/>
            <person name="Li X."/>
            <person name="Cheng L."/>
            <person name="Yang W."/>
            <person name="Li M.H."/>
            <person name="Grossniklaus U."/>
            <person name="Zheng H."/>
            <person name="Wang X."/>
        </authorList>
    </citation>
    <scope>NUCLEOTIDE SEQUENCE [LARGE SCALE GENOMIC DNA]</scope>
    <source>
        <strain evidence="1 2">cv. Chiifu-401-42</strain>
    </source>
</reference>
<evidence type="ECO:0000313" key="2">
    <source>
        <dbReference type="Proteomes" id="UP000011750"/>
    </source>
</evidence>
<proteinExistence type="predicted"/>
<dbReference type="AlphaFoldDB" id="M4ECM4"/>
<dbReference type="Proteomes" id="UP000011750">
    <property type="component" value="Chromosome A02"/>
</dbReference>
<keyword evidence="2" id="KW-1185">Reference proteome</keyword>
<accession>M4ECM4</accession>
<reference evidence="1 2" key="1">
    <citation type="journal article" date="2011" name="Nat. Genet.">
        <title>The genome of the mesopolyploid crop species Brassica rapa.</title>
        <authorList>
            <consortium name="Brassica rapa Genome Sequencing Project Consortium"/>
            <person name="Wang X."/>
            <person name="Wang H."/>
            <person name="Wang J."/>
            <person name="Sun R."/>
            <person name="Wu J."/>
            <person name="Liu S."/>
            <person name="Bai Y."/>
            <person name="Mun J.H."/>
            <person name="Bancroft I."/>
            <person name="Cheng F."/>
            <person name="Huang S."/>
            <person name="Li X."/>
            <person name="Hua W."/>
            <person name="Wang J."/>
            <person name="Wang X."/>
            <person name="Freeling M."/>
            <person name="Pires J.C."/>
            <person name="Paterson A.H."/>
            <person name="Chalhoub B."/>
            <person name="Wang B."/>
            <person name="Hayward A."/>
            <person name="Sharpe A.G."/>
            <person name="Park B.S."/>
            <person name="Weisshaar B."/>
            <person name="Liu B."/>
            <person name="Li B."/>
            <person name="Liu B."/>
            <person name="Tong C."/>
            <person name="Song C."/>
            <person name="Duran C."/>
            <person name="Peng C."/>
            <person name="Geng C."/>
            <person name="Koh C."/>
            <person name="Lin C."/>
            <person name="Edwards D."/>
            <person name="Mu D."/>
            <person name="Shen D."/>
            <person name="Soumpourou E."/>
            <person name="Li F."/>
            <person name="Fraser F."/>
            <person name="Conant G."/>
            <person name="Lassalle G."/>
            <person name="King G.J."/>
            <person name="Bonnema G."/>
            <person name="Tang H."/>
            <person name="Wang H."/>
            <person name="Belcram H."/>
            <person name="Zhou H."/>
            <person name="Hirakawa H."/>
            <person name="Abe H."/>
            <person name="Guo H."/>
            <person name="Wang H."/>
            <person name="Jin H."/>
            <person name="Parkin I.A."/>
            <person name="Batley J."/>
            <person name="Kim J.S."/>
            <person name="Just J."/>
            <person name="Li J."/>
            <person name="Xu J."/>
            <person name="Deng J."/>
            <person name="Kim J.A."/>
            <person name="Li J."/>
            <person name="Yu J."/>
            <person name="Meng J."/>
            <person name="Wang J."/>
            <person name="Min J."/>
            <person name="Poulain J."/>
            <person name="Wang J."/>
            <person name="Hatakeyama K."/>
            <person name="Wu K."/>
            <person name="Wang L."/>
            <person name="Fang L."/>
            <person name="Trick M."/>
            <person name="Links M.G."/>
            <person name="Zhao M."/>
            <person name="Jin M."/>
            <person name="Ramchiary N."/>
            <person name="Drou N."/>
            <person name="Berkman P.J."/>
            <person name="Cai Q."/>
            <person name="Huang Q."/>
            <person name="Li R."/>
            <person name="Tabata S."/>
            <person name="Cheng S."/>
            <person name="Zhang S."/>
            <person name="Zhang S."/>
            <person name="Huang S."/>
            <person name="Sato S."/>
            <person name="Sun S."/>
            <person name="Kwon S.J."/>
            <person name="Choi S.R."/>
            <person name="Lee T.H."/>
            <person name="Fan W."/>
            <person name="Zhao X."/>
            <person name="Tan X."/>
            <person name="Xu X."/>
            <person name="Wang Y."/>
            <person name="Qiu Y."/>
            <person name="Yin Y."/>
            <person name="Li Y."/>
            <person name="Du Y."/>
            <person name="Liao Y."/>
            <person name="Lim Y."/>
            <person name="Narusaka Y."/>
            <person name="Wang Y."/>
            <person name="Wang Z."/>
            <person name="Li Z."/>
            <person name="Wang Z."/>
            <person name="Xiong Z."/>
            <person name="Zhang Z."/>
        </authorList>
    </citation>
    <scope>NUCLEOTIDE SEQUENCE [LARGE SCALE GENOMIC DNA]</scope>
    <source>
        <strain evidence="1 2">cv. Chiifu-401-42</strain>
    </source>
</reference>
<dbReference type="Gramene" id="Bra026534.1">
    <property type="protein sequence ID" value="Bra026534.1-P"/>
    <property type="gene ID" value="Bra026534"/>
</dbReference>
<evidence type="ECO:0000313" key="1">
    <source>
        <dbReference type="EnsemblPlants" id="Bra026534.1-P"/>
    </source>
</evidence>
<reference evidence="1" key="3">
    <citation type="submission" date="2023-03" db="UniProtKB">
        <authorList>
            <consortium name="EnsemblPlants"/>
        </authorList>
    </citation>
    <scope>IDENTIFICATION</scope>
    <source>
        <strain evidence="1">cv. Chiifu-401-42</strain>
    </source>
</reference>
<dbReference type="HOGENOM" id="CLU_957647_0_0_1"/>
<dbReference type="EnsemblPlants" id="Bra026534.1">
    <property type="protein sequence ID" value="Bra026534.1-P"/>
    <property type="gene ID" value="Bra026534"/>
</dbReference>
<sequence>MLSLQRVIKAQVWCQTVCWSACLWKEDAAVVSGCLEEWQLVAFCNSHKVLLCWLDTHLLQCIKNGSSLNHKGGMLSLQRVIKAQVWCQTVCWSACLWKEDAAVVSGCLEEWQLVASMNLRFKGRFRSEFVCVSKAVQILLKLSRFKFEVKLQRRMVSTGSVTEIKGQVLVNVRSSGGDDQGQQKDHNGACSSKDCFYTKVSRLLHLMNFFSASKVIKQMGFCGMSHDVFHINKRHGLLEEWVESSRKKQTQEHVMFPEVCVKRKDKSSRSNVSICWNRVSCGIKVDNFGGV</sequence>
<organism evidence="1 2">
    <name type="scientific">Brassica campestris</name>
    <name type="common">Field mustard</name>
    <dbReference type="NCBI Taxonomy" id="3711"/>
    <lineage>
        <taxon>Eukaryota</taxon>
        <taxon>Viridiplantae</taxon>
        <taxon>Streptophyta</taxon>
        <taxon>Embryophyta</taxon>
        <taxon>Tracheophyta</taxon>
        <taxon>Spermatophyta</taxon>
        <taxon>Magnoliopsida</taxon>
        <taxon>eudicotyledons</taxon>
        <taxon>Gunneridae</taxon>
        <taxon>Pentapetalae</taxon>
        <taxon>rosids</taxon>
        <taxon>malvids</taxon>
        <taxon>Brassicales</taxon>
        <taxon>Brassicaceae</taxon>
        <taxon>Brassiceae</taxon>
        <taxon>Brassica</taxon>
    </lineage>
</organism>